<feature type="domain" description="LytR/CpsA/Psr regulator C-terminal" evidence="2">
    <location>
        <begin position="1"/>
        <end position="112"/>
    </location>
</feature>
<feature type="region of interest" description="Disordered" evidence="1">
    <location>
        <begin position="58"/>
        <end position="101"/>
    </location>
</feature>
<feature type="non-terminal residue" evidence="3">
    <location>
        <position position="1"/>
    </location>
</feature>
<gene>
    <name evidence="3" type="ORF">ACFQ08_40520</name>
</gene>
<dbReference type="Pfam" id="PF13399">
    <property type="entry name" value="LytR_C"/>
    <property type="match status" value="1"/>
</dbReference>
<sequence>AQEVADALVAQGFTVTEVGNARLPSGADQPKTRVLYARNAQEGADYAAPVAAKLLNKEKVKPEGGKIKPGSSEPYVPTASTTAPAATPTASAPATTTDGQGPVIQLVIGTDWQGVAAPIKIPDSIKDDVVDANTNPCL</sequence>
<dbReference type="InterPro" id="IPR027381">
    <property type="entry name" value="LytR/CpsA/Psr_C"/>
</dbReference>
<accession>A0ABW3E7J5</accession>
<name>A0ABW3E7J5_9ACTN</name>
<protein>
    <submittedName>
        <fullName evidence="3">LytR C-terminal domain-containing protein</fullName>
    </submittedName>
</protein>
<evidence type="ECO:0000256" key="1">
    <source>
        <dbReference type="SAM" id="MobiDB-lite"/>
    </source>
</evidence>
<comment type="caution">
    <text evidence="3">The sequence shown here is derived from an EMBL/GenBank/DDBJ whole genome shotgun (WGS) entry which is preliminary data.</text>
</comment>
<keyword evidence="4" id="KW-1185">Reference proteome</keyword>
<feature type="compositionally biased region" description="Low complexity" evidence="1">
    <location>
        <begin position="77"/>
        <end position="97"/>
    </location>
</feature>
<evidence type="ECO:0000259" key="2">
    <source>
        <dbReference type="Pfam" id="PF13399"/>
    </source>
</evidence>
<organism evidence="3 4">
    <name type="scientific">Streptosporangium algeriense</name>
    <dbReference type="NCBI Taxonomy" id="1682748"/>
    <lineage>
        <taxon>Bacteria</taxon>
        <taxon>Bacillati</taxon>
        <taxon>Actinomycetota</taxon>
        <taxon>Actinomycetes</taxon>
        <taxon>Streptosporangiales</taxon>
        <taxon>Streptosporangiaceae</taxon>
        <taxon>Streptosporangium</taxon>
    </lineage>
</organism>
<evidence type="ECO:0000313" key="3">
    <source>
        <dbReference type="EMBL" id="MFD0890870.1"/>
    </source>
</evidence>
<reference evidence="4" key="1">
    <citation type="journal article" date="2019" name="Int. J. Syst. Evol. Microbiol.">
        <title>The Global Catalogue of Microorganisms (GCM) 10K type strain sequencing project: providing services to taxonomists for standard genome sequencing and annotation.</title>
        <authorList>
            <consortium name="The Broad Institute Genomics Platform"/>
            <consortium name="The Broad Institute Genome Sequencing Center for Infectious Disease"/>
            <person name="Wu L."/>
            <person name="Ma J."/>
        </authorList>
    </citation>
    <scope>NUCLEOTIDE SEQUENCE [LARGE SCALE GENOMIC DNA]</scope>
    <source>
        <strain evidence="4">CCUG 62974</strain>
    </source>
</reference>
<proteinExistence type="predicted"/>
<dbReference type="Gene3D" id="3.30.70.2390">
    <property type="match status" value="1"/>
</dbReference>
<dbReference type="Proteomes" id="UP001597024">
    <property type="component" value="Unassembled WGS sequence"/>
</dbReference>
<dbReference type="EMBL" id="JBHTHX010002740">
    <property type="protein sequence ID" value="MFD0890870.1"/>
    <property type="molecule type" value="Genomic_DNA"/>
</dbReference>
<evidence type="ECO:0000313" key="4">
    <source>
        <dbReference type="Proteomes" id="UP001597024"/>
    </source>
</evidence>